<name>A0A3M2X3G4_PSEA0</name>
<evidence type="ECO:0000313" key="2">
    <source>
        <dbReference type="Proteomes" id="UP000277952"/>
    </source>
</evidence>
<organism evidence="1 2">
    <name type="scientific">Pseudomonas amygdali pv. morsprunorum</name>
    <dbReference type="NCBI Taxonomy" id="129138"/>
    <lineage>
        <taxon>Bacteria</taxon>
        <taxon>Pseudomonadati</taxon>
        <taxon>Pseudomonadota</taxon>
        <taxon>Gammaproteobacteria</taxon>
        <taxon>Pseudomonadales</taxon>
        <taxon>Pseudomonadaceae</taxon>
        <taxon>Pseudomonas</taxon>
        <taxon>Pseudomonas amygdali</taxon>
    </lineage>
</organism>
<gene>
    <name evidence="1" type="ORF">ALQ94_02600</name>
</gene>
<proteinExistence type="predicted"/>
<sequence>MGSGVKKLAQVAVGAIVGFAQGGPWGAAVGAGLAFYAASQQEKLNTKSPLRDNEPSAQTVRSSKAPVRFILGRVSTGGVLVWAQEQSGTATEGEQLHLVYVLCEGAVAVVYRTWTVAVDQLDFFQHLLAEFGFGDLPG</sequence>
<dbReference type="EMBL" id="RBNS01000019">
    <property type="protein sequence ID" value="RML58106.1"/>
    <property type="molecule type" value="Genomic_DNA"/>
</dbReference>
<comment type="caution">
    <text evidence="1">The sequence shown here is derived from an EMBL/GenBank/DDBJ whole genome shotgun (WGS) entry which is preliminary data.</text>
</comment>
<evidence type="ECO:0000313" key="1">
    <source>
        <dbReference type="EMBL" id="RML58106.1"/>
    </source>
</evidence>
<accession>A0A3M2X3G4</accession>
<protein>
    <submittedName>
        <fullName evidence="1">Host specificity protein J</fullName>
    </submittedName>
</protein>
<dbReference type="AlphaFoldDB" id="A0A3M2X3G4"/>
<reference evidence="1 2" key="1">
    <citation type="submission" date="2018-08" db="EMBL/GenBank/DDBJ databases">
        <title>Recombination of ecologically and evolutionarily significant loci maintains genetic cohesion in the Pseudomonas syringae species complex.</title>
        <authorList>
            <person name="Dillon M."/>
            <person name="Thakur S."/>
            <person name="Almeida R.N.D."/>
            <person name="Weir B.S."/>
            <person name="Guttman D.S."/>
        </authorList>
    </citation>
    <scope>NUCLEOTIDE SEQUENCE [LARGE SCALE GENOMIC DNA]</scope>
    <source>
        <strain evidence="1 2">19322</strain>
    </source>
</reference>
<dbReference type="Proteomes" id="UP000277952">
    <property type="component" value="Unassembled WGS sequence"/>
</dbReference>